<dbReference type="InterPro" id="IPR021158">
    <property type="entry name" value="Pept_M10A_Zn_BS"/>
</dbReference>
<dbReference type="GO" id="GO:0030198">
    <property type="term" value="P:extracellular matrix organization"/>
    <property type="evidence" value="ECO:0007669"/>
    <property type="project" value="TreeGrafter"/>
</dbReference>
<feature type="binding site" evidence="11">
    <location>
        <position position="225"/>
    </location>
    <ligand>
        <name>Ca(2+)</name>
        <dbReference type="ChEBI" id="CHEBI:29108"/>
        <label>3</label>
    </ligand>
</feature>
<evidence type="ECO:0000256" key="1">
    <source>
        <dbReference type="ARBA" id="ARBA00010370"/>
    </source>
</evidence>
<evidence type="ECO:0000313" key="17">
    <source>
        <dbReference type="Proteomes" id="UP000735302"/>
    </source>
</evidence>
<dbReference type="SMART" id="SM00235">
    <property type="entry name" value="ZnMc"/>
    <property type="match status" value="1"/>
</dbReference>
<dbReference type="GO" id="GO:0030574">
    <property type="term" value="P:collagen catabolic process"/>
    <property type="evidence" value="ECO:0007669"/>
    <property type="project" value="TreeGrafter"/>
</dbReference>
<feature type="binding site" evidence="11">
    <location>
        <position position="249"/>
    </location>
    <ligand>
        <name>Ca(2+)</name>
        <dbReference type="ChEBI" id="CHEBI:29108"/>
        <label>3</label>
    </ligand>
</feature>
<feature type="compositionally biased region" description="Low complexity" evidence="13">
    <location>
        <begin position="24"/>
        <end position="67"/>
    </location>
</feature>
<keyword evidence="6 10" id="KW-0862">Zinc</keyword>
<comment type="caution">
    <text evidence="16">The sequence shown here is derived from an EMBL/GenBank/DDBJ whole genome shotgun (WGS) entry which is preliminary data.</text>
</comment>
<dbReference type="PANTHER" id="PTHR10201">
    <property type="entry name" value="MATRIX METALLOPROTEINASE"/>
    <property type="match status" value="1"/>
</dbReference>
<keyword evidence="4 14" id="KW-0732">Signal</keyword>
<dbReference type="GO" id="GO:0008270">
    <property type="term" value="F:zinc ion binding"/>
    <property type="evidence" value="ECO:0007669"/>
    <property type="project" value="InterPro"/>
</dbReference>
<feature type="binding site" evidence="11">
    <location>
        <position position="250"/>
    </location>
    <ligand>
        <name>Ca(2+)</name>
        <dbReference type="ChEBI" id="CHEBI:29108"/>
        <label>1</label>
    </ligand>
</feature>
<evidence type="ECO:0000256" key="10">
    <source>
        <dbReference type="PIRSR" id="PIRSR001191-2"/>
    </source>
</evidence>
<accession>A0AAV4AL02</accession>
<reference evidence="16 17" key="1">
    <citation type="journal article" date="2021" name="Elife">
        <title>Chloroplast acquisition without the gene transfer in kleptoplastic sea slugs, Plakobranchus ocellatus.</title>
        <authorList>
            <person name="Maeda T."/>
            <person name="Takahashi S."/>
            <person name="Yoshida T."/>
            <person name="Shimamura S."/>
            <person name="Takaki Y."/>
            <person name="Nagai Y."/>
            <person name="Toyoda A."/>
            <person name="Suzuki Y."/>
            <person name="Arimoto A."/>
            <person name="Ishii H."/>
            <person name="Satoh N."/>
            <person name="Nishiyama T."/>
            <person name="Hasebe M."/>
            <person name="Maruyama T."/>
            <person name="Minagawa J."/>
            <person name="Obokata J."/>
            <person name="Shigenobu S."/>
        </authorList>
    </citation>
    <scope>NUCLEOTIDE SEQUENCE [LARGE SCALE GENOMIC DNA]</scope>
</reference>
<feature type="binding site" evidence="10">
    <location>
        <position position="274"/>
    </location>
    <ligand>
        <name>Zn(2+)</name>
        <dbReference type="ChEBI" id="CHEBI:29105"/>
        <label>2</label>
        <note>catalytic</note>
    </ligand>
</feature>
<feature type="binding site" evidence="11">
    <location>
        <position position="288"/>
    </location>
    <ligand>
        <name>Zn(2+)</name>
        <dbReference type="ChEBI" id="CHEBI:29105"/>
        <label>2</label>
        <note>catalytic</note>
    </ligand>
</feature>
<feature type="binding site" evidence="11">
    <location>
        <position position="252"/>
    </location>
    <ligand>
        <name>Ca(2+)</name>
        <dbReference type="ChEBI" id="CHEBI:29108"/>
        <label>3</label>
    </ligand>
</feature>
<dbReference type="PIRSF" id="PIRSF001191">
    <property type="entry name" value="Peptidase_M10A_matrix"/>
    <property type="match status" value="1"/>
</dbReference>
<protein>
    <submittedName>
        <fullName evidence="16">Matrix metalloproteinase 1</fullName>
    </submittedName>
</protein>
<dbReference type="GO" id="GO:0031012">
    <property type="term" value="C:extracellular matrix"/>
    <property type="evidence" value="ECO:0007669"/>
    <property type="project" value="InterPro"/>
</dbReference>
<feature type="binding site" evidence="11">
    <location>
        <position position="247"/>
    </location>
    <ligand>
        <name>Zn(2+)</name>
        <dbReference type="ChEBI" id="CHEBI:29105"/>
        <label>1</label>
    </ligand>
</feature>
<evidence type="ECO:0000259" key="15">
    <source>
        <dbReference type="SMART" id="SM00235"/>
    </source>
</evidence>
<keyword evidence="3 10" id="KW-0479">Metal-binding</keyword>
<keyword evidence="11" id="KW-0106">Calcium</keyword>
<organism evidence="16 17">
    <name type="scientific">Plakobranchus ocellatus</name>
    <dbReference type="NCBI Taxonomy" id="259542"/>
    <lineage>
        <taxon>Eukaryota</taxon>
        <taxon>Metazoa</taxon>
        <taxon>Spiralia</taxon>
        <taxon>Lophotrochozoa</taxon>
        <taxon>Mollusca</taxon>
        <taxon>Gastropoda</taxon>
        <taxon>Heterobranchia</taxon>
        <taxon>Euthyneura</taxon>
        <taxon>Panpulmonata</taxon>
        <taxon>Sacoglossa</taxon>
        <taxon>Placobranchoidea</taxon>
        <taxon>Plakobranchidae</taxon>
        <taxon>Plakobranchus</taxon>
    </lineage>
</organism>
<feature type="binding site" evidence="10">
    <location>
        <position position="280"/>
    </location>
    <ligand>
        <name>Zn(2+)</name>
        <dbReference type="ChEBI" id="CHEBI:29105"/>
        <label>2</label>
        <note>catalytic</note>
    </ligand>
</feature>
<dbReference type="Gene3D" id="3.40.390.10">
    <property type="entry name" value="Collagenase (Catalytic Domain)"/>
    <property type="match status" value="1"/>
</dbReference>
<dbReference type="Pfam" id="PF01471">
    <property type="entry name" value="PG_binding_1"/>
    <property type="match status" value="1"/>
</dbReference>
<dbReference type="PRINTS" id="PR00138">
    <property type="entry name" value="MATRIXIN"/>
</dbReference>
<sequence length="316" mass="35197">MRLSVCHVLVLALSLVCQAHTQRSRSGNSRGSTRSNNRNNSRSSNNSNSSSSSSNSNNRNNGTRSNNFDGNIFLEKFGYLDDSPNHSHSPDTVKQAVIEFQRFNGLPVTGRMDKLTVTKMHQPRCGVPDVVKPNRRPQGLRRRGRNVPLAYNAPGYKWEQSQISYKISRYTRQLGGSTQTQAILKAFQKWSEVTPLTFRPGSSKVDIDIIFARREHGDGYGNSFDGKGGTLAHAFFPGRQDIAGDTHFDDDEEWTMGTQRGTNLEIVAAHEFGHALGLGHSSNPKALMAPFYQGYDPNFKLDQDDIRGIQSLYGMI</sequence>
<evidence type="ECO:0000313" key="16">
    <source>
        <dbReference type="EMBL" id="GFO08976.1"/>
    </source>
</evidence>
<dbReference type="PANTHER" id="PTHR10201:SF294">
    <property type="entry name" value="MATRIX METALLOPROTEINASE 16"/>
    <property type="match status" value="1"/>
</dbReference>
<keyword evidence="5" id="KW-0378">Hydrolase</keyword>
<evidence type="ECO:0000256" key="12">
    <source>
        <dbReference type="PIRSR" id="PIRSR621190-5"/>
    </source>
</evidence>
<keyword evidence="2" id="KW-0645">Protease</keyword>
<dbReference type="InterPro" id="IPR036365">
    <property type="entry name" value="PGBD-like_sf"/>
</dbReference>
<feature type="binding site" evidence="11">
    <location>
        <position position="216"/>
    </location>
    <ligand>
        <name>Zn(2+)</name>
        <dbReference type="ChEBI" id="CHEBI:29105"/>
        <label>1</label>
    </ligand>
</feature>
<dbReference type="InterPro" id="IPR033739">
    <property type="entry name" value="M10A_MMP"/>
</dbReference>
<evidence type="ECO:0000256" key="14">
    <source>
        <dbReference type="SAM" id="SignalP"/>
    </source>
</evidence>
<evidence type="ECO:0000256" key="8">
    <source>
        <dbReference type="ARBA" id="ARBA00023145"/>
    </source>
</evidence>
<dbReference type="GO" id="GO:0006508">
    <property type="term" value="P:proteolysis"/>
    <property type="evidence" value="ECO:0007669"/>
    <property type="project" value="UniProtKB-KW"/>
</dbReference>
<feature type="binding site" evidence="11">
    <location>
        <position position="206"/>
    </location>
    <ligand>
        <name>Ca(2+)</name>
        <dbReference type="ChEBI" id="CHEBI:29108"/>
        <label>2</label>
    </ligand>
</feature>
<feature type="binding site" evidence="11">
    <location>
        <position position="252"/>
    </location>
    <ligand>
        <name>Ca(2+)</name>
        <dbReference type="ChEBI" id="CHEBI:29108"/>
        <label>1</label>
    </ligand>
</feature>
<dbReference type="InterPro" id="IPR001818">
    <property type="entry name" value="Pept_M10_metallopeptidase"/>
</dbReference>
<feature type="domain" description="Peptidase metallopeptidase" evidence="15">
    <location>
        <begin position="154"/>
        <end position="315"/>
    </location>
</feature>
<evidence type="ECO:0000256" key="2">
    <source>
        <dbReference type="ARBA" id="ARBA00022670"/>
    </source>
</evidence>
<dbReference type="GO" id="GO:0005615">
    <property type="term" value="C:extracellular space"/>
    <property type="evidence" value="ECO:0007669"/>
    <property type="project" value="TreeGrafter"/>
</dbReference>
<dbReference type="PROSITE" id="PS00546">
    <property type="entry name" value="CYSTEINE_SWITCH"/>
    <property type="match status" value="1"/>
</dbReference>
<evidence type="ECO:0000256" key="6">
    <source>
        <dbReference type="ARBA" id="ARBA00022833"/>
    </source>
</evidence>
<name>A0AAV4AL02_9GAST</name>
<evidence type="ECO:0000256" key="5">
    <source>
        <dbReference type="ARBA" id="ARBA00022801"/>
    </source>
</evidence>
<evidence type="ECO:0000256" key="7">
    <source>
        <dbReference type="ARBA" id="ARBA00023049"/>
    </source>
</evidence>
<dbReference type="GO" id="GO:0004222">
    <property type="term" value="F:metalloendopeptidase activity"/>
    <property type="evidence" value="ECO:0007669"/>
    <property type="project" value="InterPro"/>
</dbReference>
<keyword evidence="7 16" id="KW-0482">Metalloprotease</keyword>
<dbReference type="FunFam" id="3.40.390.10:FF:000022">
    <property type="entry name" value="Matrix metalloproteinase 1, isoform C"/>
    <property type="match status" value="1"/>
</dbReference>
<feature type="chain" id="PRO_5043461447" evidence="14">
    <location>
        <begin position="22"/>
        <end position="316"/>
    </location>
</feature>
<feature type="binding site" evidence="11">
    <location>
        <position position="245"/>
    </location>
    <ligand>
        <name>Ca(2+)</name>
        <dbReference type="ChEBI" id="CHEBI:29108"/>
        <label>2</label>
    </ligand>
</feature>
<dbReference type="SUPFAM" id="SSF55486">
    <property type="entry name" value="Metalloproteases ('zincins'), catalytic domain"/>
    <property type="match status" value="1"/>
</dbReference>
<comment type="cofactor">
    <cofactor evidence="11">
        <name>Zn(2+)</name>
        <dbReference type="ChEBI" id="CHEBI:29105"/>
    </cofactor>
    <text evidence="11">Binds 2 Zn(2+) ions per subunit.</text>
</comment>
<comment type="cofactor">
    <cofactor evidence="11">
        <name>Ca(2+)</name>
        <dbReference type="ChEBI" id="CHEBI:29108"/>
    </cofactor>
    <text evidence="11">Can bind about 5 Ca(2+) ions per subunit.</text>
</comment>
<dbReference type="CDD" id="cd04278">
    <property type="entry name" value="ZnMc_MMP"/>
    <property type="match status" value="1"/>
</dbReference>
<feature type="binding site" evidence="11">
    <location>
        <position position="218"/>
    </location>
    <ligand>
        <name>Zn(2+)</name>
        <dbReference type="ChEBI" id="CHEBI:29105"/>
        <label>1</label>
    </ligand>
</feature>
<comment type="similarity">
    <text evidence="1">Belongs to the peptidase M10A family.</text>
</comment>
<dbReference type="Proteomes" id="UP000735302">
    <property type="component" value="Unassembled WGS sequence"/>
</dbReference>
<dbReference type="InterPro" id="IPR024079">
    <property type="entry name" value="MetalloPept_cat_dom_sf"/>
</dbReference>
<keyword evidence="8" id="KW-0865">Zymogen</keyword>
<keyword evidence="17" id="KW-1185">Reference proteome</keyword>
<evidence type="ECO:0000256" key="13">
    <source>
        <dbReference type="SAM" id="MobiDB-lite"/>
    </source>
</evidence>
<dbReference type="EMBL" id="BLXT01004027">
    <property type="protein sequence ID" value="GFO08976.1"/>
    <property type="molecule type" value="Genomic_DNA"/>
</dbReference>
<feature type="binding site" evidence="11">
    <location>
        <position position="233"/>
    </location>
    <ligand>
        <name>Zn(2+)</name>
        <dbReference type="ChEBI" id="CHEBI:29105"/>
        <label>1</label>
    </ligand>
</feature>
<evidence type="ECO:0000256" key="3">
    <source>
        <dbReference type="ARBA" id="ARBA00022723"/>
    </source>
</evidence>
<evidence type="ECO:0000256" key="4">
    <source>
        <dbReference type="ARBA" id="ARBA00022729"/>
    </source>
</evidence>
<feature type="region of interest" description="Disordered" evidence="13">
    <location>
        <begin position="20"/>
        <end position="67"/>
    </location>
</feature>
<feature type="binding site" evidence="11">
    <location>
        <position position="226"/>
    </location>
    <ligand>
        <name>Ca(2+)</name>
        <dbReference type="ChEBI" id="CHEBI:29108"/>
        <label>3</label>
    </ligand>
</feature>
<feature type="signal peptide" evidence="14">
    <location>
        <begin position="1"/>
        <end position="21"/>
    </location>
</feature>
<feature type="binding site" description="in inhibited form" evidence="11">
    <location>
        <position position="125"/>
    </location>
    <ligand>
        <name>Zn(2+)</name>
        <dbReference type="ChEBI" id="CHEBI:29105"/>
        <label>2</label>
        <note>catalytic</note>
    </ligand>
</feature>
<evidence type="ECO:0000256" key="11">
    <source>
        <dbReference type="PIRSR" id="PIRSR621190-2"/>
    </source>
</evidence>
<dbReference type="InterPro" id="IPR002477">
    <property type="entry name" value="Peptidoglycan-bd-like"/>
</dbReference>
<dbReference type="InterPro" id="IPR021190">
    <property type="entry name" value="Pept_M10A"/>
</dbReference>
<dbReference type="SUPFAM" id="SSF47090">
    <property type="entry name" value="PGBD-like"/>
    <property type="match status" value="1"/>
</dbReference>
<proteinExistence type="inferred from homology"/>
<dbReference type="Pfam" id="PF00413">
    <property type="entry name" value="Peptidase_M10"/>
    <property type="match status" value="1"/>
</dbReference>
<evidence type="ECO:0000256" key="9">
    <source>
        <dbReference type="PIRSR" id="PIRSR001191-1"/>
    </source>
</evidence>
<feature type="short sequence motif" description="Cysteine switch" evidence="12">
    <location>
        <begin position="123"/>
        <end position="130"/>
    </location>
</feature>
<gene>
    <name evidence="16" type="ORF">PoB_003548100</name>
</gene>
<feature type="active site" evidence="9">
    <location>
        <position position="271"/>
    </location>
</feature>
<dbReference type="InterPro" id="IPR006026">
    <property type="entry name" value="Peptidase_Metallo"/>
</dbReference>
<dbReference type="AlphaFoldDB" id="A0AAV4AL02"/>
<feature type="binding site" evidence="10">
    <location>
        <position position="270"/>
    </location>
    <ligand>
        <name>Zn(2+)</name>
        <dbReference type="ChEBI" id="CHEBI:29105"/>
        <label>2</label>
        <note>catalytic</note>
    </ligand>
</feature>